<dbReference type="RefSeq" id="WP_285882026.1">
    <property type="nucleotide sequence ID" value="NZ_JARFYN010000036.1"/>
</dbReference>
<evidence type="ECO:0000256" key="2">
    <source>
        <dbReference type="ARBA" id="ARBA00023125"/>
    </source>
</evidence>
<evidence type="ECO:0000313" key="5">
    <source>
        <dbReference type="EMBL" id="MDL2408588.1"/>
    </source>
</evidence>
<dbReference type="SUPFAM" id="SSF46785">
    <property type="entry name" value="Winged helix' DNA-binding domain"/>
    <property type="match status" value="1"/>
</dbReference>
<evidence type="ECO:0000256" key="1">
    <source>
        <dbReference type="ARBA" id="ARBA00023015"/>
    </source>
</evidence>
<dbReference type="InterPro" id="IPR008920">
    <property type="entry name" value="TF_FadR/GntR_C"/>
</dbReference>
<evidence type="ECO:0000313" key="6">
    <source>
        <dbReference type="Proteomes" id="UP001172630"/>
    </source>
</evidence>
<reference evidence="5" key="1">
    <citation type="submission" date="2023-06" db="EMBL/GenBank/DDBJ databases">
        <title>Phylogenetic Diversity of Rhizobium strains.</title>
        <authorList>
            <person name="Moura F.T."/>
            <person name="Helene L.C.F."/>
            <person name="Hungria M."/>
        </authorList>
    </citation>
    <scope>NUCLEOTIDE SEQUENCE</scope>
    <source>
        <strain evidence="5">CCGE524</strain>
    </source>
</reference>
<evidence type="ECO:0000256" key="3">
    <source>
        <dbReference type="ARBA" id="ARBA00023163"/>
    </source>
</evidence>
<keyword evidence="6" id="KW-1185">Reference proteome</keyword>
<feature type="domain" description="HTH gntR-type" evidence="4">
    <location>
        <begin position="18"/>
        <end position="79"/>
    </location>
</feature>
<proteinExistence type="predicted"/>
<dbReference type="Proteomes" id="UP001172630">
    <property type="component" value="Unassembled WGS sequence"/>
</dbReference>
<name>A0ABT7KKV2_9HYPH</name>
<dbReference type="EMBL" id="JARFYN010000036">
    <property type="protein sequence ID" value="MDL2408588.1"/>
    <property type="molecule type" value="Genomic_DNA"/>
</dbReference>
<dbReference type="InterPro" id="IPR036390">
    <property type="entry name" value="WH_DNA-bd_sf"/>
</dbReference>
<sequence length="239" mass="27196">MAEWQPQPNDERMGRDKATHAYSTIKTVLLSHRVPPSTFLNIKAIALALKLSPTPVREALTRLAHEDIVLQAPSGRGFFSRAFRIDELASEFEAARLISTYTLLEQQSQVAARQTWIFATDDIPSDPVLCRSLMVERFYLRLAELSQNFRLQRVMEGFVERSRFIRLHDLSAPGRLVAIDELLLDLKELIVADAMEVVAERLRDETRIAIEQLPDMMQQILRRAHSAALSMEAALTLTE</sequence>
<keyword evidence="2" id="KW-0238">DNA-binding</keyword>
<evidence type="ECO:0000259" key="4">
    <source>
        <dbReference type="Pfam" id="PF00392"/>
    </source>
</evidence>
<keyword evidence="1" id="KW-0805">Transcription regulation</keyword>
<organism evidence="5 6">
    <name type="scientific">Rhizobium calliandrae</name>
    <dbReference type="NCBI Taxonomy" id="1312182"/>
    <lineage>
        <taxon>Bacteria</taxon>
        <taxon>Pseudomonadati</taxon>
        <taxon>Pseudomonadota</taxon>
        <taxon>Alphaproteobacteria</taxon>
        <taxon>Hyphomicrobiales</taxon>
        <taxon>Rhizobiaceae</taxon>
        <taxon>Rhizobium/Agrobacterium group</taxon>
        <taxon>Rhizobium</taxon>
    </lineage>
</organism>
<dbReference type="InterPro" id="IPR000524">
    <property type="entry name" value="Tscrpt_reg_HTH_GntR"/>
</dbReference>
<accession>A0ABT7KKV2</accession>
<dbReference type="Gene3D" id="1.10.10.10">
    <property type="entry name" value="Winged helix-like DNA-binding domain superfamily/Winged helix DNA-binding domain"/>
    <property type="match status" value="1"/>
</dbReference>
<dbReference type="Pfam" id="PF00392">
    <property type="entry name" value="GntR"/>
    <property type="match status" value="1"/>
</dbReference>
<gene>
    <name evidence="5" type="ORF">PY650_23660</name>
</gene>
<comment type="caution">
    <text evidence="5">The sequence shown here is derived from an EMBL/GenBank/DDBJ whole genome shotgun (WGS) entry which is preliminary data.</text>
</comment>
<keyword evidence="3" id="KW-0804">Transcription</keyword>
<dbReference type="InterPro" id="IPR036388">
    <property type="entry name" value="WH-like_DNA-bd_sf"/>
</dbReference>
<protein>
    <submittedName>
        <fullName evidence="5">GntR family transcriptional regulator</fullName>
    </submittedName>
</protein>
<dbReference type="SUPFAM" id="SSF48008">
    <property type="entry name" value="GntR ligand-binding domain-like"/>
    <property type="match status" value="1"/>
</dbReference>